<evidence type="ECO:0000256" key="4">
    <source>
        <dbReference type="ARBA" id="ARBA00022801"/>
    </source>
</evidence>
<evidence type="ECO:0000313" key="12">
    <source>
        <dbReference type="Proteomes" id="UP000068196"/>
    </source>
</evidence>
<comment type="function">
    <text evidence="9">Involved in targeting and insertion of nascent membrane proteins into the cytoplasmic membrane. Acts as a receptor for the complex formed by the signal recognition particle (SRP) and the ribosome-nascent chain (RNC).</text>
</comment>
<dbReference type="InterPro" id="IPR004390">
    <property type="entry name" value="SR_rcpt_FtsY"/>
</dbReference>
<feature type="binding site" evidence="9">
    <location>
        <begin position="167"/>
        <end position="174"/>
    </location>
    <ligand>
        <name>GTP</name>
        <dbReference type="ChEBI" id="CHEBI:37565"/>
    </ligand>
</feature>
<dbReference type="EMBL" id="AP014945">
    <property type="protein sequence ID" value="BAU23446.1"/>
    <property type="molecule type" value="Genomic_DNA"/>
</dbReference>
<feature type="domain" description="SRP54-type proteins GTP-binding" evidence="10">
    <location>
        <begin position="334"/>
        <end position="347"/>
    </location>
</feature>
<keyword evidence="1 9" id="KW-1003">Cell membrane</keyword>
<dbReference type="SUPFAM" id="SSF52540">
    <property type="entry name" value="P-loop containing nucleoside triphosphate hydrolases"/>
    <property type="match status" value="1"/>
</dbReference>
<dbReference type="SMART" id="SM00382">
    <property type="entry name" value="AAA"/>
    <property type="match status" value="1"/>
</dbReference>
<evidence type="ECO:0000256" key="9">
    <source>
        <dbReference type="HAMAP-Rule" id="MF_00920"/>
    </source>
</evidence>
<dbReference type="InterPro" id="IPR036225">
    <property type="entry name" value="SRP/SRP_N"/>
</dbReference>
<evidence type="ECO:0000259" key="10">
    <source>
        <dbReference type="PROSITE" id="PS00300"/>
    </source>
</evidence>
<dbReference type="SMART" id="SM00962">
    <property type="entry name" value="SRP54"/>
    <property type="match status" value="1"/>
</dbReference>
<reference evidence="11 12" key="1">
    <citation type="journal article" date="2016" name="Int. J. Syst. Evol. Microbiol.">
        <title>Caldimicrobium thiodismutans sp. nov., a sulfur-disproportionating bacterium isolated from a hot spring, and emended description of the genus Caldimicrobium.</title>
        <authorList>
            <person name="Kojima H."/>
            <person name="Umezawa K."/>
            <person name="Fukui M."/>
        </authorList>
    </citation>
    <scope>NUCLEOTIDE SEQUENCE [LARGE SCALE GENOMIC DNA]</scope>
    <source>
        <strain evidence="11 12">TF1</strain>
    </source>
</reference>
<dbReference type="Pfam" id="PF02881">
    <property type="entry name" value="SRP54_N"/>
    <property type="match status" value="1"/>
</dbReference>
<feature type="binding site" evidence="9">
    <location>
        <begin position="313"/>
        <end position="316"/>
    </location>
    <ligand>
        <name>GTP</name>
        <dbReference type="ChEBI" id="CHEBI:37565"/>
    </ligand>
</feature>
<keyword evidence="4 9" id="KW-0378">Hydrolase</keyword>
<evidence type="ECO:0000313" key="11">
    <source>
        <dbReference type="EMBL" id="BAU23446.1"/>
    </source>
</evidence>
<dbReference type="Gene3D" id="1.20.120.140">
    <property type="entry name" value="Signal recognition particle SRP54, nucleotide-binding domain"/>
    <property type="match status" value="1"/>
</dbReference>
<comment type="similarity">
    <text evidence="9">Belongs to the GTP-binding SRP family. FtsY subfamily.</text>
</comment>
<dbReference type="Gene3D" id="3.40.50.300">
    <property type="entry name" value="P-loop containing nucleotide triphosphate hydrolases"/>
    <property type="match status" value="1"/>
</dbReference>
<keyword evidence="6 9" id="KW-0472">Membrane</keyword>
<name>A0A0U4N2F4_9BACT</name>
<dbReference type="Proteomes" id="UP000068196">
    <property type="component" value="Chromosome"/>
</dbReference>
<gene>
    <name evidence="9" type="primary">ftsY</name>
    <name evidence="11" type="ORF">THC_1065</name>
</gene>
<dbReference type="GO" id="GO:0005737">
    <property type="term" value="C:cytoplasm"/>
    <property type="evidence" value="ECO:0007669"/>
    <property type="project" value="UniProtKB-SubCell"/>
</dbReference>
<evidence type="ECO:0000256" key="5">
    <source>
        <dbReference type="ARBA" id="ARBA00023134"/>
    </source>
</evidence>
<sequence>MKAVEGACSPSGGSNPSPSVNLLNQLVFQVLKKLFSKVSQKEAQEEHKPLEDTTEAPKKKNLFERFKEGLSKTKEKLTSALSEVFEVDRLVDLNLLEELEEKLILADLGVETTLHLLEPFKNKVIKGEPLTTKELKRQLKEKMLELLIEYEKPFPPSEKPSILFFLGVNGVGKTTTIAKLAKRFKEDGKEVLLVAGDTFRAAAIDQLKMWGERLGLEVSHQKEGSDPSAVIYQGLEKAIKENKDLVLVDTAGRLHTKYNLMEELKKMNRVMDKLVPKENRVNILVLDATTGQNAISQAEHFSKAIPLSALIITKMDGTAKGGIALAVSYKFKLPILFIGLGEKAEDLLPFDKHAFINAILPD</sequence>
<keyword evidence="5 9" id="KW-0342">GTP-binding</keyword>
<dbReference type="HAMAP" id="MF_00920">
    <property type="entry name" value="FtsY"/>
    <property type="match status" value="1"/>
</dbReference>
<evidence type="ECO:0000256" key="2">
    <source>
        <dbReference type="ARBA" id="ARBA00022490"/>
    </source>
</evidence>
<dbReference type="InterPro" id="IPR042101">
    <property type="entry name" value="SRP54_N_sf"/>
</dbReference>
<comment type="subunit">
    <text evidence="9">Part of the signal recognition particle protein translocation system, which is composed of SRP and FtsY.</text>
</comment>
<dbReference type="NCBIfam" id="TIGR00064">
    <property type="entry name" value="ftsY"/>
    <property type="match status" value="1"/>
</dbReference>
<dbReference type="AlphaFoldDB" id="A0A0U4N2F4"/>
<keyword evidence="2 9" id="KW-0963">Cytoplasm</keyword>
<comment type="subcellular location">
    <subcellularLocation>
        <location evidence="9">Cell membrane</location>
        <topology evidence="9">Peripheral membrane protein</topology>
        <orientation evidence="9">Cytoplasmic side</orientation>
    </subcellularLocation>
    <subcellularLocation>
        <location evidence="9">Cytoplasm</location>
    </subcellularLocation>
</comment>
<dbReference type="SMART" id="SM00963">
    <property type="entry name" value="SRP54_N"/>
    <property type="match status" value="1"/>
</dbReference>
<evidence type="ECO:0000256" key="7">
    <source>
        <dbReference type="ARBA" id="ARBA00023170"/>
    </source>
</evidence>
<dbReference type="FunFam" id="3.40.50.300:FF:000053">
    <property type="entry name" value="Signal recognition particle receptor FtsY"/>
    <property type="match status" value="1"/>
</dbReference>
<dbReference type="STRING" id="1653476.THC_1065"/>
<dbReference type="GO" id="GO:0005886">
    <property type="term" value="C:plasma membrane"/>
    <property type="evidence" value="ECO:0007669"/>
    <property type="project" value="UniProtKB-SubCell"/>
</dbReference>
<proteinExistence type="inferred from homology"/>
<reference evidence="12" key="2">
    <citation type="journal article" date="2016" name="Int. J. Syst. Evol. Microbiol.">
        <title>Caldimicrobium thiodismutans sp. nov., a sulfur-disproportionating bacterium isolated from a hot spring.</title>
        <authorList>
            <person name="Kojima H."/>
            <person name="Umezawa K."/>
            <person name="Fukui M."/>
        </authorList>
    </citation>
    <scope>NUCLEOTIDE SEQUENCE [LARGE SCALE GENOMIC DNA]</scope>
    <source>
        <strain evidence="12">TF1</strain>
    </source>
</reference>
<dbReference type="PATRIC" id="fig|1653476.3.peg.1115"/>
<keyword evidence="3 9" id="KW-0547">Nucleotide-binding</keyword>
<protein>
    <recommendedName>
        <fullName evidence="9">Signal recognition particle receptor FtsY</fullName>
        <shortName evidence="9">SRP receptor</shortName>
        <ecNumber evidence="9">3.6.5.4</ecNumber>
    </recommendedName>
</protein>
<dbReference type="PANTHER" id="PTHR43134:SF1">
    <property type="entry name" value="SIGNAL RECOGNITION PARTICLE RECEPTOR SUBUNIT ALPHA"/>
    <property type="match status" value="1"/>
</dbReference>
<feature type="binding site" evidence="9">
    <location>
        <begin position="249"/>
        <end position="253"/>
    </location>
    <ligand>
        <name>GTP</name>
        <dbReference type="ChEBI" id="CHEBI:37565"/>
    </ligand>
</feature>
<dbReference type="Pfam" id="PF00448">
    <property type="entry name" value="SRP54"/>
    <property type="match status" value="1"/>
</dbReference>
<comment type="catalytic activity">
    <reaction evidence="8 9">
        <text>GTP + H2O = GDP + phosphate + H(+)</text>
        <dbReference type="Rhea" id="RHEA:19669"/>
        <dbReference type="ChEBI" id="CHEBI:15377"/>
        <dbReference type="ChEBI" id="CHEBI:15378"/>
        <dbReference type="ChEBI" id="CHEBI:37565"/>
        <dbReference type="ChEBI" id="CHEBI:43474"/>
        <dbReference type="ChEBI" id="CHEBI:58189"/>
        <dbReference type="EC" id="3.6.5.4"/>
    </reaction>
</comment>
<organism evidence="11 12">
    <name type="scientific">Caldimicrobium thiodismutans</name>
    <dbReference type="NCBI Taxonomy" id="1653476"/>
    <lineage>
        <taxon>Bacteria</taxon>
        <taxon>Pseudomonadati</taxon>
        <taxon>Thermodesulfobacteriota</taxon>
        <taxon>Thermodesulfobacteria</taxon>
        <taxon>Thermodesulfobacteriales</taxon>
        <taxon>Thermodesulfobacteriaceae</taxon>
        <taxon>Caldimicrobium</taxon>
    </lineage>
</organism>
<accession>A0A0U4N2F4</accession>
<dbReference type="PANTHER" id="PTHR43134">
    <property type="entry name" value="SIGNAL RECOGNITION PARTICLE RECEPTOR SUBUNIT ALPHA"/>
    <property type="match status" value="1"/>
</dbReference>
<dbReference type="GO" id="GO:0003924">
    <property type="term" value="F:GTPase activity"/>
    <property type="evidence" value="ECO:0007669"/>
    <property type="project" value="UniProtKB-UniRule"/>
</dbReference>
<dbReference type="GO" id="GO:0005525">
    <property type="term" value="F:GTP binding"/>
    <property type="evidence" value="ECO:0007669"/>
    <property type="project" value="UniProtKB-UniRule"/>
</dbReference>
<dbReference type="InterPro" id="IPR027417">
    <property type="entry name" value="P-loop_NTPase"/>
</dbReference>
<keyword evidence="12" id="KW-1185">Reference proteome</keyword>
<dbReference type="InterPro" id="IPR003593">
    <property type="entry name" value="AAA+_ATPase"/>
</dbReference>
<keyword evidence="7 9" id="KW-0675">Receptor</keyword>
<evidence type="ECO:0000256" key="1">
    <source>
        <dbReference type="ARBA" id="ARBA00022475"/>
    </source>
</evidence>
<dbReference type="InterPro" id="IPR013822">
    <property type="entry name" value="Signal_recog_particl_SRP54_hlx"/>
</dbReference>
<dbReference type="CDD" id="cd17874">
    <property type="entry name" value="FtsY"/>
    <property type="match status" value="1"/>
</dbReference>
<evidence type="ECO:0000256" key="8">
    <source>
        <dbReference type="ARBA" id="ARBA00048027"/>
    </source>
</evidence>
<dbReference type="InterPro" id="IPR000897">
    <property type="entry name" value="SRP54_GTPase_dom"/>
</dbReference>
<dbReference type="KEGG" id="cthi:THC_1065"/>
<dbReference type="EC" id="3.6.5.4" evidence="9"/>
<evidence type="ECO:0000256" key="3">
    <source>
        <dbReference type="ARBA" id="ARBA00022741"/>
    </source>
</evidence>
<dbReference type="SUPFAM" id="SSF47364">
    <property type="entry name" value="Domain of the SRP/SRP receptor G-proteins"/>
    <property type="match status" value="1"/>
</dbReference>
<dbReference type="PROSITE" id="PS00300">
    <property type="entry name" value="SRP54"/>
    <property type="match status" value="1"/>
</dbReference>
<dbReference type="GO" id="GO:0005047">
    <property type="term" value="F:signal recognition particle binding"/>
    <property type="evidence" value="ECO:0007669"/>
    <property type="project" value="TreeGrafter"/>
</dbReference>
<evidence type="ECO:0000256" key="6">
    <source>
        <dbReference type="ARBA" id="ARBA00023136"/>
    </source>
</evidence>
<dbReference type="GO" id="GO:0006614">
    <property type="term" value="P:SRP-dependent cotranslational protein targeting to membrane"/>
    <property type="evidence" value="ECO:0007669"/>
    <property type="project" value="InterPro"/>
</dbReference>